<dbReference type="InterPro" id="IPR000843">
    <property type="entry name" value="HTH_LacI"/>
</dbReference>
<dbReference type="AlphaFoldDB" id="A0A258FQG9"/>
<comment type="caution">
    <text evidence="6">The sequence shown here is derived from an EMBL/GenBank/DDBJ whole genome shotgun (WGS) entry which is preliminary data.</text>
</comment>
<dbReference type="GO" id="GO:0003700">
    <property type="term" value="F:DNA-binding transcription factor activity"/>
    <property type="evidence" value="ECO:0007669"/>
    <property type="project" value="TreeGrafter"/>
</dbReference>
<dbReference type="CDD" id="cd01392">
    <property type="entry name" value="HTH_LacI"/>
    <property type="match status" value="1"/>
</dbReference>
<protein>
    <submittedName>
        <fullName evidence="6">LacI family transcriptional regulator</fullName>
    </submittedName>
</protein>
<dbReference type="Gene3D" id="1.10.260.40">
    <property type="entry name" value="lambda repressor-like DNA-binding domains"/>
    <property type="match status" value="1"/>
</dbReference>
<dbReference type="PANTHER" id="PTHR30146">
    <property type="entry name" value="LACI-RELATED TRANSCRIPTIONAL REPRESSOR"/>
    <property type="match status" value="1"/>
</dbReference>
<keyword evidence="3" id="KW-0238">DNA-binding</keyword>
<dbReference type="EMBL" id="NCEB01000010">
    <property type="protein sequence ID" value="OYX34248.1"/>
    <property type="molecule type" value="Genomic_DNA"/>
</dbReference>
<dbReference type="Pfam" id="PF13377">
    <property type="entry name" value="Peripla_BP_3"/>
    <property type="match status" value="1"/>
</dbReference>
<sequence length="375" mass="39136">MGLLQEDALDPSFVHSTLCVRREGFRVKPATIRDVADLAKVSVASVSRVLTGAGVVAEPTRMKVLEAVEALSYVPHSGARSLSTNRTDTVGVILPDLFGEFFSELIRGMDLAARSAGLHLIVSSSHDDASDAAAAIRSMRGRVDGLIVLSPHLDAANLAANLAGRLPVLLMNGGMNEAGRPSIVVDNHGGARVAVEHLLSLGHRHIAHIGGPKGNLEARERQEGYVEAMRAAGGQPLIVDGDFTQASGHRAMQALLAEGVRPEAVFAGNDMMAVGALLAMQDAGVRVPDDVAVVGFDDVPIAALVRPALSTMRIEIAETGRRAVERLVTLIASTSDGGSESDIREVITPRLIVRASSVGDAAALSLAAPSTGDRS</sequence>
<evidence type="ECO:0000256" key="2">
    <source>
        <dbReference type="ARBA" id="ARBA00023015"/>
    </source>
</evidence>
<dbReference type="PROSITE" id="PS00356">
    <property type="entry name" value="HTH_LACI_1"/>
    <property type="match status" value="1"/>
</dbReference>
<proteinExistence type="predicted"/>
<dbReference type="CDD" id="cd06267">
    <property type="entry name" value="PBP1_LacI_sugar_binding-like"/>
    <property type="match status" value="1"/>
</dbReference>
<dbReference type="GO" id="GO:0000976">
    <property type="term" value="F:transcription cis-regulatory region binding"/>
    <property type="evidence" value="ECO:0007669"/>
    <property type="project" value="TreeGrafter"/>
</dbReference>
<evidence type="ECO:0000259" key="5">
    <source>
        <dbReference type="PROSITE" id="PS50932"/>
    </source>
</evidence>
<dbReference type="SMART" id="SM00354">
    <property type="entry name" value="HTH_LACI"/>
    <property type="match status" value="1"/>
</dbReference>
<keyword evidence="2" id="KW-0805">Transcription regulation</keyword>
<dbReference type="SUPFAM" id="SSF47413">
    <property type="entry name" value="lambda repressor-like DNA-binding domains"/>
    <property type="match status" value="1"/>
</dbReference>
<dbReference type="PROSITE" id="PS50932">
    <property type="entry name" value="HTH_LACI_2"/>
    <property type="match status" value="1"/>
</dbReference>
<reference evidence="6 7" key="1">
    <citation type="submission" date="2017-03" db="EMBL/GenBank/DDBJ databases">
        <title>Lifting the veil on microbial sulfur biogeochemistry in mining wastewaters.</title>
        <authorList>
            <person name="Kantor R.S."/>
            <person name="Colenbrander Nelson T."/>
            <person name="Marshall S."/>
            <person name="Bennett D."/>
            <person name="Apte S."/>
            <person name="Camacho D."/>
            <person name="Thomas B.C."/>
            <person name="Warren L.A."/>
            <person name="Banfield J.F."/>
        </authorList>
    </citation>
    <scope>NUCLEOTIDE SEQUENCE [LARGE SCALE GENOMIC DNA]</scope>
    <source>
        <strain evidence="6">32-69-9</strain>
    </source>
</reference>
<organism evidence="6 7">
    <name type="scientific">Brevundimonas subvibrioides</name>
    <dbReference type="NCBI Taxonomy" id="74313"/>
    <lineage>
        <taxon>Bacteria</taxon>
        <taxon>Pseudomonadati</taxon>
        <taxon>Pseudomonadota</taxon>
        <taxon>Alphaproteobacteria</taxon>
        <taxon>Caulobacterales</taxon>
        <taxon>Caulobacteraceae</taxon>
        <taxon>Brevundimonas</taxon>
    </lineage>
</organism>
<dbReference type="Pfam" id="PF00356">
    <property type="entry name" value="LacI"/>
    <property type="match status" value="1"/>
</dbReference>
<dbReference type="InterPro" id="IPR010982">
    <property type="entry name" value="Lambda_DNA-bd_dom_sf"/>
</dbReference>
<keyword evidence="1" id="KW-0678">Repressor</keyword>
<accession>A0A258FQG9</accession>
<dbReference type="InterPro" id="IPR046335">
    <property type="entry name" value="LacI/GalR-like_sensor"/>
</dbReference>
<evidence type="ECO:0000256" key="1">
    <source>
        <dbReference type="ARBA" id="ARBA00022491"/>
    </source>
</evidence>
<keyword evidence="4" id="KW-0804">Transcription</keyword>
<evidence type="ECO:0000256" key="4">
    <source>
        <dbReference type="ARBA" id="ARBA00023163"/>
    </source>
</evidence>
<name>A0A258FQG9_9CAUL</name>
<gene>
    <name evidence="6" type="ORF">B7Z01_06755</name>
</gene>
<dbReference type="PANTHER" id="PTHR30146:SF151">
    <property type="entry name" value="HTH-TYPE TRANSCRIPTIONAL REPRESSOR CYTR"/>
    <property type="match status" value="1"/>
</dbReference>
<evidence type="ECO:0000256" key="3">
    <source>
        <dbReference type="ARBA" id="ARBA00023125"/>
    </source>
</evidence>
<dbReference type="InterPro" id="IPR028082">
    <property type="entry name" value="Peripla_BP_I"/>
</dbReference>
<evidence type="ECO:0000313" key="7">
    <source>
        <dbReference type="Proteomes" id="UP000215595"/>
    </source>
</evidence>
<dbReference type="Proteomes" id="UP000215595">
    <property type="component" value="Unassembled WGS sequence"/>
</dbReference>
<evidence type="ECO:0000313" key="6">
    <source>
        <dbReference type="EMBL" id="OYX34248.1"/>
    </source>
</evidence>
<dbReference type="Gene3D" id="3.40.50.2300">
    <property type="match status" value="2"/>
</dbReference>
<feature type="domain" description="HTH lacI-type" evidence="5">
    <location>
        <begin position="30"/>
        <end position="84"/>
    </location>
</feature>
<dbReference type="SUPFAM" id="SSF53822">
    <property type="entry name" value="Periplasmic binding protein-like I"/>
    <property type="match status" value="1"/>
</dbReference>